<keyword evidence="9" id="KW-1185">Reference proteome</keyword>
<dbReference type="RefSeq" id="WP_066095758.1">
    <property type="nucleotide sequence ID" value="NZ_CP017476.1"/>
</dbReference>
<dbReference type="GO" id="GO:0000976">
    <property type="term" value="F:transcription cis-regulatory region binding"/>
    <property type="evidence" value="ECO:0007669"/>
    <property type="project" value="TreeGrafter"/>
</dbReference>
<evidence type="ECO:0000256" key="3">
    <source>
        <dbReference type="ARBA" id="ARBA00023125"/>
    </source>
</evidence>
<evidence type="ECO:0000256" key="5">
    <source>
        <dbReference type="PROSITE-ProRule" id="PRU00335"/>
    </source>
</evidence>
<evidence type="ECO:0000256" key="2">
    <source>
        <dbReference type="ARBA" id="ARBA00023015"/>
    </source>
</evidence>
<dbReference type="EMBL" id="CP017476">
    <property type="protein sequence ID" value="AOW14855.1"/>
    <property type="molecule type" value="Genomic_DNA"/>
</dbReference>
<dbReference type="EMBL" id="LVWD01000041">
    <property type="protein sequence ID" value="OAD39683.1"/>
    <property type="molecule type" value="Genomic_DNA"/>
</dbReference>
<dbReference type="Gene3D" id="1.10.357.10">
    <property type="entry name" value="Tetracycline Repressor, domain 2"/>
    <property type="match status" value="1"/>
</dbReference>
<organism evidence="7 10">
    <name type="scientific">Hydrogenophaga crassostreae</name>
    <dbReference type="NCBI Taxonomy" id="1763535"/>
    <lineage>
        <taxon>Bacteria</taxon>
        <taxon>Pseudomonadati</taxon>
        <taxon>Pseudomonadota</taxon>
        <taxon>Betaproteobacteria</taxon>
        <taxon>Burkholderiales</taxon>
        <taxon>Comamonadaceae</taxon>
        <taxon>Hydrogenophaga</taxon>
    </lineage>
</organism>
<dbReference type="InterPro" id="IPR050109">
    <property type="entry name" value="HTH-type_TetR-like_transc_reg"/>
</dbReference>
<evidence type="ECO:0000313" key="7">
    <source>
        <dbReference type="EMBL" id="AOW14855.1"/>
    </source>
</evidence>
<dbReference type="InterPro" id="IPR009057">
    <property type="entry name" value="Homeodomain-like_sf"/>
</dbReference>
<keyword evidence="1" id="KW-0678">Repressor</keyword>
<feature type="DNA-binding region" description="H-T-H motif" evidence="5">
    <location>
        <begin position="44"/>
        <end position="63"/>
    </location>
</feature>
<dbReference type="InterPro" id="IPR023772">
    <property type="entry name" value="DNA-bd_HTH_TetR-type_CS"/>
</dbReference>
<proteinExistence type="predicted"/>
<dbReference type="GO" id="GO:0003700">
    <property type="term" value="F:DNA-binding transcription factor activity"/>
    <property type="evidence" value="ECO:0007669"/>
    <property type="project" value="TreeGrafter"/>
</dbReference>
<dbReference type="PANTHER" id="PTHR30055:SF234">
    <property type="entry name" value="HTH-TYPE TRANSCRIPTIONAL REGULATOR BETI"/>
    <property type="match status" value="1"/>
</dbReference>
<evidence type="ECO:0000313" key="8">
    <source>
        <dbReference type="EMBL" id="OAD39683.1"/>
    </source>
</evidence>
<dbReference type="InterPro" id="IPR041669">
    <property type="entry name" value="TetR_C_15"/>
</dbReference>
<dbReference type="PROSITE" id="PS50977">
    <property type="entry name" value="HTH_TETR_2"/>
    <property type="match status" value="1"/>
</dbReference>
<dbReference type="Proteomes" id="UP000185680">
    <property type="component" value="Chromosome"/>
</dbReference>
<evidence type="ECO:0000259" key="6">
    <source>
        <dbReference type="PROSITE" id="PS50977"/>
    </source>
</evidence>
<sequence>MSMPTPRALKPRKQAQQARSLVTVDAVFEAAIQVLLSEGVPRLTTTRVAERAGVSVGTLYQYFPNKQALLYAVLQRHLSRVGDAVEVAARSVHHAPLATMVNVVVEAFVRVKTERVDEARALYRVASELDTVELVKSVGLRSNADLSAMLDTAADARFDDLALTAYMFSAAMVGPTRAMLEGSAPPKLLRALRGQLVSLCLGYLEREASRR</sequence>
<evidence type="ECO:0000313" key="10">
    <source>
        <dbReference type="Proteomes" id="UP000185680"/>
    </source>
</evidence>
<keyword evidence="3 5" id="KW-0238">DNA-binding</keyword>
<dbReference type="Pfam" id="PF00440">
    <property type="entry name" value="TetR_N"/>
    <property type="match status" value="1"/>
</dbReference>
<dbReference type="KEGG" id="hyl:LPB072_20550"/>
<feature type="domain" description="HTH tetR-type" evidence="6">
    <location>
        <begin position="21"/>
        <end position="81"/>
    </location>
</feature>
<dbReference type="AlphaFoldDB" id="A0A167GN54"/>
<evidence type="ECO:0000256" key="4">
    <source>
        <dbReference type="ARBA" id="ARBA00023163"/>
    </source>
</evidence>
<evidence type="ECO:0000256" key="1">
    <source>
        <dbReference type="ARBA" id="ARBA00022491"/>
    </source>
</evidence>
<dbReference type="PRINTS" id="PR00455">
    <property type="entry name" value="HTHTETR"/>
</dbReference>
<dbReference type="STRING" id="1763535.LPB072_20550"/>
<dbReference type="OrthoDB" id="9816320at2"/>
<dbReference type="PROSITE" id="PS01081">
    <property type="entry name" value="HTH_TETR_1"/>
    <property type="match status" value="1"/>
</dbReference>
<keyword evidence="2" id="KW-0805">Transcription regulation</keyword>
<gene>
    <name evidence="7" type="ORF">LPB072_20550</name>
    <name evidence="8" type="ORF">LPB72_20720</name>
</gene>
<dbReference type="PANTHER" id="PTHR30055">
    <property type="entry name" value="HTH-TYPE TRANSCRIPTIONAL REGULATOR RUTR"/>
    <property type="match status" value="1"/>
</dbReference>
<dbReference type="InterPro" id="IPR001647">
    <property type="entry name" value="HTH_TetR"/>
</dbReference>
<name>A0A167GN54_9BURK</name>
<keyword evidence="4" id="KW-0804">Transcription</keyword>
<reference evidence="7 10" key="2">
    <citation type="submission" date="2016-10" db="EMBL/GenBank/DDBJ databases">
        <title>Hydorgenophaga sp. LPB0072 isolated from gastropod.</title>
        <authorList>
            <person name="Kim E."/>
            <person name="Yi H."/>
        </authorList>
    </citation>
    <scope>NUCLEOTIDE SEQUENCE [LARGE SCALE GENOMIC DNA]</scope>
    <source>
        <strain evidence="7 10">LPB0072</strain>
    </source>
</reference>
<accession>A0A167GN54</accession>
<evidence type="ECO:0000313" key="9">
    <source>
        <dbReference type="Proteomes" id="UP000185657"/>
    </source>
</evidence>
<reference evidence="8 9" key="1">
    <citation type="submission" date="2016-02" db="EMBL/GenBank/DDBJ databases">
        <title>Draft genome sequence of Hydrogenophaga sp. LPB0072.</title>
        <authorList>
            <person name="Shin S.-K."/>
            <person name="Yi H."/>
        </authorList>
    </citation>
    <scope>NUCLEOTIDE SEQUENCE [LARGE SCALE GENOMIC DNA]</scope>
    <source>
        <strain evidence="8 9">LPB0072</strain>
    </source>
</reference>
<protein>
    <submittedName>
        <fullName evidence="7 8">Transcriptional regulator</fullName>
    </submittedName>
</protein>
<dbReference type="Pfam" id="PF17918">
    <property type="entry name" value="TetR_C_15"/>
    <property type="match status" value="1"/>
</dbReference>
<dbReference type="SUPFAM" id="SSF46689">
    <property type="entry name" value="Homeodomain-like"/>
    <property type="match status" value="1"/>
</dbReference>
<dbReference type="Proteomes" id="UP000185657">
    <property type="component" value="Unassembled WGS sequence"/>
</dbReference>